<feature type="domain" description="Enoyl-CoA hydratase/isomerase" evidence="4">
    <location>
        <begin position="26"/>
        <end position="366"/>
    </location>
</feature>
<organism evidence="5 6">
    <name type="scientific">Zhongshania borealis</name>
    <dbReference type="NCBI Taxonomy" id="889488"/>
    <lineage>
        <taxon>Bacteria</taxon>
        <taxon>Pseudomonadati</taxon>
        <taxon>Pseudomonadota</taxon>
        <taxon>Gammaproteobacteria</taxon>
        <taxon>Cellvibrionales</taxon>
        <taxon>Spongiibacteraceae</taxon>
        <taxon>Zhongshania</taxon>
    </lineage>
</organism>
<dbReference type="EC" id="3.1.2.4" evidence="2"/>
<comment type="caution">
    <text evidence="5">The sequence shown here is derived from an EMBL/GenBank/DDBJ whole genome shotgun (WGS) entry which is preliminary data.</text>
</comment>
<evidence type="ECO:0000256" key="3">
    <source>
        <dbReference type="ARBA" id="ARBA00022801"/>
    </source>
</evidence>
<dbReference type="PANTHER" id="PTHR43176">
    <property type="entry name" value="3-HYDROXYISOBUTYRYL-COA HYDROLASE-RELATED"/>
    <property type="match status" value="1"/>
</dbReference>
<evidence type="ECO:0000313" key="5">
    <source>
        <dbReference type="EMBL" id="GAA4097958.1"/>
    </source>
</evidence>
<evidence type="ECO:0000256" key="1">
    <source>
        <dbReference type="ARBA" id="ARBA00001709"/>
    </source>
</evidence>
<dbReference type="Proteomes" id="UP001500392">
    <property type="component" value="Unassembled WGS sequence"/>
</dbReference>
<dbReference type="Pfam" id="PF16113">
    <property type="entry name" value="ECH_2"/>
    <property type="match status" value="1"/>
</dbReference>
<evidence type="ECO:0000259" key="4">
    <source>
        <dbReference type="Pfam" id="PF16113"/>
    </source>
</evidence>
<keyword evidence="6" id="KW-1185">Reference proteome</keyword>
<evidence type="ECO:0000256" key="2">
    <source>
        <dbReference type="ARBA" id="ARBA00011915"/>
    </source>
</evidence>
<keyword evidence="3" id="KW-0378">Hydrolase</keyword>
<dbReference type="InterPro" id="IPR029045">
    <property type="entry name" value="ClpP/crotonase-like_dom_sf"/>
</dbReference>
<dbReference type="EMBL" id="BAABDM010000004">
    <property type="protein sequence ID" value="GAA4097958.1"/>
    <property type="molecule type" value="Genomic_DNA"/>
</dbReference>
<proteinExistence type="predicted"/>
<dbReference type="CDD" id="cd06558">
    <property type="entry name" value="crotonase-like"/>
    <property type="match status" value="1"/>
</dbReference>
<gene>
    <name evidence="5" type="ORF">GCM10022414_23410</name>
</gene>
<dbReference type="InterPro" id="IPR045004">
    <property type="entry name" value="ECH_dom"/>
</dbReference>
<protein>
    <recommendedName>
        <fullName evidence="2">3-hydroxyisobutyryl-CoA hydrolase</fullName>
        <ecNumber evidence="2">3.1.2.4</ecNumber>
    </recommendedName>
</protein>
<dbReference type="PANTHER" id="PTHR43176:SF3">
    <property type="entry name" value="3-HYDROXYISOBUTYRYL-COA HYDROLASE, MITOCHONDRIAL"/>
    <property type="match status" value="1"/>
</dbReference>
<reference evidence="6" key="1">
    <citation type="journal article" date="2019" name="Int. J. Syst. Evol. Microbiol.">
        <title>The Global Catalogue of Microorganisms (GCM) 10K type strain sequencing project: providing services to taxonomists for standard genome sequencing and annotation.</title>
        <authorList>
            <consortium name="The Broad Institute Genomics Platform"/>
            <consortium name="The Broad Institute Genome Sequencing Center for Infectious Disease"/>
            <person name="Wu L."/>
            <person name="Ma J."/>
        </authorList>
    </citation>
    <scope>NUCLEOTIDE SEQUENCE [LARGE SCALE GENOMIC DNA]</scope>
    <source>
        <strain evidence="6">JCM 17304</strain>
    </source>
</reference>
<sequence>MEERVMEAHVEEVLFEERKSASGPAVGVITLNVEKTLNSLTLNMVKLMLVKLREWRERSDIACVFIHGSGQKALCAGGDVHALYKSSVEQPSGPCEYAEAFFEQEYRVDYLLHKFDKPVIVWGHGIVMGGGMGVFAAGSYRVVTEKTRLAMPEITIGLYPDVGGSYFLNRMPCHTGLFLALTGASFNAADARYLGLAEGFVEHQYAGEVLNALTDVAWSTGVADNHERVFDLMATYVARSAAAMPVGNVEAAAAEIEQLCAGEDDLAVIDNIIAAQSDNPWIQKASATLASGSPLSARLIAEQLRRCKGLSLKAAFQAEVLLSTAIIRQPEFAEGVRALLIDKDKSPAWQHTAPAAVPQTLIEQHFSAPWDQNPLHDL</sequence>
<comment type="catalytic activity">
    <reaction evidence="1">
        <text>3-hydroxy-2-methylpropanoyl-CoA + H2O = 3-hydroxy-2-methylpropanoate + CoA + H(+)</text>
        <dbReference type="Rhea" id="RHEA:20888"/>
        <dbReference type="ChEBI" id="CHEBI:11805"/>
        <dbReference type="ChEBI" id="CHEBI:15377"/>
        <dbReference type="ChEBI" id="CHEBI:15378"/>
        <dbReference type="ChEBI" id="CHEBI:57287"/>
        <dbReference type="ChEBI" id="CHEBI:57340"/>
        <dbReference type="EC" id="3.1.2.4"/>
    </reaction>
</comment>
<dbReference type="RefSeq" id="WP_344936127.1">
    <property type="nucleotide sequence ID" value="NZ_BAABDM010000004.1"/>
</dbReference>
<evidence type="ECO:0000313" key="6">
    <source>
        <dbReference type="Proteomes" id="UP001500392"/>
    </source>
</evidence>
<accession>A0ABP7WW50</accession>
<dbReference type="Gene3D" id="3.90.226.10">
    <property type="entry name" value="2-enoyl-CoA Hydratase, Chain A, domain 1"/>
    <property type="match status" value="1"/>
</dbReference>
<dbReference type="InterPro" id="IPR032259">
    <property type="entry name" value="HIBYL-CoA-H"/>
</dbReference>
<dbReference type="SUPFAM" id="SSF52096">
    <property type="entry name" value="ClpP/crotonase"/>
    <property type="match status" value="1"/>
</dbReference>
<dbReference type="NCBIfam" id="NF004127">
    <property type="entry name" value="PRK05617.1"/>
    <property type="match status" value="1"/>
</dbReference>
<name>A0ABP7WW50_9GAMM</name>